<dbReference type="EMBL" id="JARDXE010000023">
    <property type="protein sequence ID" value="MDE8648965.1"/>
    <property type="molecule type" value="Genomic_DNA"/>
</dbReference>
<sequence>MALRPYEQARHIYLNELIYQSEIVDAGIARIEAVLSPEGQIAGLKDHGTKRQNLVELGSGIQSVLGAGALASKILRPVNGAGKRARGRGDDLRATLALDGDLLDSREVRDSLEHYDERLDSFTQKDYNLLIMPEWTRMSRNSPLGNGNDLPILRSIDPTTLTVRLPGRDPKPGEDDSVGEGVTLSLYDLQEAMRDVRRSAERALGIAETNAG</sequence>
<dbReference type="AlphaFoldDB" id="A0AAW6LXW5"/>
<evidence type="ECO:0000313" key="2">
    <source>
        <dbReference type="Proteomes" id="UP001217325"/>
    </source>
</evidence>
<reference evidence="1" key="1">
    <citation type="submission" date="2023-02" db="EMBL/GenBank/DDBJ databases">
        <title>A novel hydrolase synthesized by Rhodococcus erythropolis HQ is responsible for the detoxification of Zearalenone.</title>
        <authorList>
            <person name="Hu J."/>
            <person name="Xu J."/>
        </authorList>
    </citation>
    <scope>NUCLEOTIDE SEQUENCE</scope>
    <source>
        <strain evidence="1">HQ</strain>
    </source>
</reference>
<dbReference type="RefSeq" id="WP_275232683.1">
    <property type="nucleotide sequence ID" value="NZ_JARDXE010000023.1"/>
</dbReference>
<name>A0AAW6LXW5_RHOSG</name>
<dbReference type="Proteomes" id="UP001217325">
    <property type="component" value="Unassembled WGS sequence"/>
</dbReference>
<proteinExistence type="predicted"/>
<organism evidence="1 2">
    <name type="scientific">Rhodococcus qingshengii</name>
    <dbReference type="NCBI Taxonomy" id="334542"/>
    <lineage>
        <taxon>Bacteria</taxon>
        <taxon>Bacillati</taxon>
        <taxon>Actinomycetota</taxon>
        <taxon>Actinomycetes</taxon>
        <taxon>Mycobacteriales</taxon>
        <taxon>Nocardiaceae</taxon>
        <taxon>Rhodococcus</taxon>
        <taxon>Rhodococcus erythropolis group</taxon>
    </lineage>
</organism>
<evidence type="ECO:0000313" key="1">
    <source>
        <dbReference type="EMBL" id="MDE8648965.1"/>
    </source>
</evidence>
<accession>A0AAW6LXW5</accession>
<gene>
    <name evidence="1" type="ORF">PXH69_28740</name>
</gene>
<comment type="caution">
    <text evidence="1">The sequence shown here is derived from an EMBL/GenBank/DDBJ whole genome shotgun (WGS) entry which is preliminary data.</text>
</comment>
<protein>
    <submittedName>
        <fullName evidence="1">Uncharacterized protein</fullName>
    </submittedName>
</protein>